<evidence type="ECO:0000313" key="5">
    <source>
        <dbReference type="EMBL" id="CAI9739380.1"/>
    </source>
</evidence>
<dbReference type="AlphaFoldDB" id="A0AA36BS41"/>
<organism evidence="5 6">
    <name type="scientific">Octopus vulgaris</name>
    <name type="common">Common octopus</name>
    <dbReference type="NCBI Taxonomy" id="6645"/>
    <lineage>
        <taxon>Eukaryota</taxon>
        <taxon>Metazoa</taxon>
        <taxon>Spiralia</taxon>
        <taxon>Lophotrochozoa</taxon>
        <taxon>Mollusca</taxon>
        <taxon>Cephalopoda</taxon>
        <taxon>Coleoidea</taxon>
        <taxon>Octopodiformes</taxon>
        <taxon>Octopoda</taxon>
        <taxon>Incirrata</taxon>
        <taxon>Octopodidae</taxon>
        <taxon>Octopus</taxon>
    </lineage>
</organism>
<keyword evidence="2" id="KW-0238">DNA-binding</keyword>
<dbReference type="Pfam" id="PF00352">
    <property type="entry name" value="TBP"/>
    <property type="match status" value="1"/>
</dbReference>
<dbReference type="GO" id="GO:0003677">
    <property type="term" value="F:DNA binding"/>
    <property type="evidence" value="ECO:0007669"/>
    <property type="project" value="UniProtKB-KW"/>
</dbReference>
<feature type="compositionally biased region" description="Low complexity" evidence="4">
    <location>
        <begin position="37"/>
        <end position="50"/>
    </location>
</feature>
<feature type="region of interest" description="Disordered" evidence="4">
    <location>
        <begin position="21"/>
        <end position="89"/>
    </location>
</feature>
<dbReference type="InterPro" id="IPR000814">
    <property type="entry name" value="TBP"/>
</dbReference>
<dbReference type="Proteomes" id="UP001162480">
    <property type="component" value="Chromosome 23"/>
</dbReference>
<accession>A0AA36BS41</accession>
<keyword evidence="3" id="KW-0804">Transcription</keyword>
<dbReference type="SUPFAM" id="SSF55945">
    <property type="entry name" value="TATA-box binding protein-like"/>
    <property type="match status" value="2"/>
</dbReference>
<proteinExistence type="inferred from homology"/>
<dbReference type="Gene3D" id="3.30.310.10">
    <property type="entry name" value="TATA-Binding Protein"/>
    <property type="match status" value="2"/>
</dbReference>
<feature type="compositionally biased region" description="Polar residues" evidence="4">
    <location>
        <begin position="61"/>
        <end position="75"/>
    </location>
</feature>
<gene>
    <name evidence="5" type="ORF">OCTVUL_1B008381</name>
</gene>
<reference evidence="5" key="1">
    <citation type="submission" date="2023-08" db="EMBL/GenBank/DDBJ databases">
        <authorList>
            <person name="Alioto T."/>
            <person name="Alioto T."/>
            <person name="Gomez Garrido J."/>
        </authorList>
    </citation>
    <scope>NUCLEOTIDE SEQUENCE</scope>
</reference>
<sequence>MASPLGSQFAGNTVSSLTSSVSLTSSSLGPTGQEVLNNNNSSSSNSTTTTMITNREEEQQQSHNKCTDITSSGHQQPGMGTEPDSTAVSEDDQPIVDIIINNVVCSFNTRCHLNLKKIAMEGLHVEYRRENGMLNMKLRRPNTTASIWSSGKVTCTGATSYEPELHPGVTFKIKNIKATLKVFSTGSITITAPCVANVQEAIVQVYPLVAEFKMEKRLPNTSSIKYSDKFSGMYPVGRVSSPLHGLQAAGLSSSEEEFESDISQD</sequence>
<evidence type="ECO:0000256" key="1">
    <source>
        <dbReference type="ARBA" id="ARBA00005560"/>
    </source>
</evidence>
<dbReference type="GO" id="GO:0006352">
    <property type="term" value="P:DNA-templated transcription initiation"/>
    <property type="evidence" value="ECO:0007669"/>
    <property type="project" value="InterPro"/>
</dbReference>
<dbReference type="InterPro" id="IPR012295">
    <property type="entry name" value="TBP_dom_sf"/>
</dbReference>
<evidence type="ECO:0000256" key="2">
    <source>
        <dbReference type="ARBA" id="ARBA00023125"/>
    </source>
</evidence>
<comment type="similarity">
    <text evidence="1">Belongs to the TBP family.</text>
</comment>
<evidence type="ECO:0000256" key="3">
    <source>
        <dbReference type="ARBA" id="ARBA00023163"/>
    </source>
</evidence>
<dbReference type="EMBL" id="OX597836">
    <property type="protein sequence ID" value="CAI9739380.1"/>
    <property type="molecule type" value="Genomic_DNA"/>
</dbReference>
<evidence type="ECO:0000256" key="4">
    <source>
        <dbReference type="SAM" id="MobiDB-lite"/>
    </source>
</evidence>
<keyword evidence="6" id="KW-1185">Reference proteome</keyword>
<dbReference type="PANTHER" id="PTHR10126">
    <property type="entry name" value="TATA-BOX BINDING PROTEIN"/>
    <property type="match status" value="1"/>
</dbReference>
<evidence type="ECO:0000313" key="6">
    <source>
        <dbReference type="Proteomes" id="UP001162480"/>
    </source>
</evidence>
<protein>
    <submittedName>
        <fullName evidence="5">TATA box-binding protein-like 1</fullName>
    </submittedName>
</protein>
<name>A0AA36BS41_OCTVU</name>
<dbReference type="PRINTS" id="PR00686">
    <property type="entry name" value="TIFACTORIID"/>
</dbReference>